<evidence type="ECO:0000313" key="3">
    <source>
        <dbReference type="Proteomes" id="UP001652660"/>
    </source>
</evidence>
<reference evidence="3" key="1">
    <citation type="journal article" date="2025" name="Foods">
        <title>Unveiling the Microbial Signatures of Arabica Coffee Cherries: Insights into Ripeness Specific Diversity, Functional Traits, and Implications for Quality and Safety.</title>
        <authorList>
            <consortium name="RefSeq"/>
            <person name="Tenea G.N."/>
            <person name="Cifuentes V."/>
            <person name="Reyes P."/>
            <person name="Cevallos-Vallejos M."/>
        </authorList>
    </citation>
    <scope>NUCLEOTIDE SEQUENCE [LARGE SCALE GENOMIC DNA]</scope>
</reference>
<dbReference type="Pfam" id="PF08246">
    <property type="entry name" value="Inhibitor_I29"/>
    <property type="match status" value="1"/>
</dbReference>
<dbReference type="SMART" id="SM00848">
    <property type="entry name" value="Inhibitor_I29"/>
    <property type="match status" value="1"/>
</dbReference>
<dbReference type="GeneID" id="113739262"/>
<dbReference type="Gene3D" id="3.90.70.10">
    <property type="entry name" value="Cysteine proteinases"/>
    <property type="match status" value="1"/>
</dbReference>
<proteinExistence type="predicted"/>
<organism evidence="3 4">
    <name type="scientific">Coffea arabica</name>
    <name type="common">Arabian coffee</name>
    <dbReference type="NCBI Taxonomy" id="13443"/>
    <lineage>
        <taxon>Eukaryota</taxon>
        <taxon>Viridiplantae</taxon>
        <taxon>Streptophyta</taxon>
        <taxon>Embryophyta</taxon>
        <taxon>Tracheophyta</taxon>
        <taxon>Spermatophyta</taxon>
        <taxon>Magnoliopsida</taxon>
        <taxon>eudicotyledons</taxon>
        <taxon>Gunneridae</taxon>
        <taxon>Pentapetalae</taxon>
        <taxon>asterids</taxon>
        <taxon>lamiids</taxon>
        <taxon>Gentianales</taxon>
        <taxon>Rubiaceae</taxon>
        <taxon>Ixoroideae</taxon>
        <taxon>Gardenieae complex</taxon>
        <taxon>Bertiereae - Coffeeae clade</taxon>
        <taxon>Coffeeae</taxon>
        <taxon>Coffea</taxon>
    </lineage>
</organism>
<evidence type="ECO:0000313" key="4">
    <source>
        <dbReference type="RefSeq" id="XP_027122292.1"/>
    </source>
</evidence>
<dbReference type="GO" id="GO:0006508">
    <property type="term" value="P:proteolysis"/>
    <property type="evidence" value="ECO:0007669"/>
    <property type="project" value="UniProtKB-KW"/>
</dbReference>
<evidence type="ECO:0000259" key="2">
    <source>
        <dbReference type="SMART" id="SM00848"/>
    </source>
</evidence>
<dbReference type="SUPFAM" id="SSF54001">
    <property type="entry name" value="Cysteine proteinases"/>
    <property type="match status" value="1"/>
</dbReference>
<dbReference type="RefSeq" id="XP_027122292.1">
    <property type="nucleotide sequence ID" value="XM_027266491.2"/>
</dbReference>
<evidence type="ECO:0000256" key="1">
    <source>
        <dbReference type="SAM" id="SignalP"/>
    </source>
</evidence>
<reference evidence="4" key="2">
    <citation type="submission" date="2025-08" db="UniProtKB">
        <authorList>
            <consortium name="RefSeq"/>
        </authorList>
    </citation>
    <scope>IDENTIFICATION</scope>
    <source>
        <tissue evidence="4">Leaves</tissue>
    </source>
</reference>
<feature type="chain" id="PRO_5044650839" evidence="1">
    <location>
        <begin position="19"/>
        <end position="215"/>
    </location>
</feature>
<dbReference type="InterPro" id="IPR013201">
    <property type="entry name" value="Prot_inhib_I29"/>
</dbReference>
<name>A0A6P6X8Q2_COFAR</name>
<dbReference type="GO" id="GO:0008233">
    <property type="term" value="F:peptidase activity"/>
    <property type="evidence" value="ECO:0007669"/>
    <property type="project" value="UniProtKB-KW"/>
</dbReference>
<keyword evidence="1" id="KW-0732">Signal</keyword>
<accession>A0A6P6X8Q2</accession>
<keyword evidence="3" id="KW-1185">Reference proteome</keyword>
<dbReference type="AlphaFoldDB" id="A0A6P6X8Q2"/>
<sequence length="215" mass="24149">MATLSFLLLFSLLSFSSAQDMSILSYGNANLKTSGSGRTDEEVMALYEEWPVKHGKSYNGLGERDKRFEIFKVDLRYKDEQNTLPNRTYQLGLNQFADLSNEEYCSTYLGTRPNPKRRLAKTSSDRYCPKVGDSLPNSIDGREKDAVLLVKDQGSCESELIFRGLGSRAGLLRFFRVRLLANRLLTTLYIAEGKKVKRPIAIEYDSFAATSSLGG</sequence>
<feature type="domain" description="Cathepsin propeptide inhibitor" evidence="2">
    <location>
        <begin position="47"/>
        <end position="104"/>
    </location>
</feature>
<dbReference type="Proteomes" id="UP001652660">
    <property type="component" value="Chromosome 4c"/>
</dbReference>
<protein>
    <submittedName>
        <fullName evidence="4">Cysteine proteinase mucunain-like</fullName>
    </submittedName>
</protein>
<dbReference type="OrthoDB" id="10253408at2759"/>
<feature type="signal peptide" evidence="1">
    <location>
        <begin position="1"/>
        <end position="18"/>
    </location>
</feature>
<gene>
    <name evidence="4" type="primary">LOC113739262</name>
</gene>
<dbReference type="InterPro" id="IPR038765">
    <property type="entry name" value="Papain-like_cys_pep_sf"/>
</dbReference>